<comment type="caution">
    <text evidence="13">The sequence shown here is derived from an EMBL/GenBank/DDBJ whole genome shotgun (WGS) entry which is preliminary data.</text>
</comment>
<evidence type="ECO:0000256" key="4">
    <source>
        <dbReference type="ARBA" id="ARBA00022606"/>
    </source>
</evidence>
<dbReference type="Pfam" id="PF01036">
    <property type="entry name" value="Bac_rhodopsin"/>
    <property type="match status" value="1"/>
</dbReference>
<dbReference type="PRINTS" id="PR00251">
    <property type="entry name" value="BACTRLOPSIN"/>
</dbReference>
<dbReference type="Gene3D" id="1.20.1070.10">
    <property type="entry name" value="Rhodopsin 7-helix transmembrane proteins"/>
    <property type="match status" value="1"/>
</dbReference>
<accession>A0A4S9AVT1</accession>
<evidence type="ECO:0000256" key="1">
    <source>
        <dbReference type="ARBA" id="ARBA00004141"/>
    </source>
</evidence>
<feature type="transmembrane region" description="Helical" evidence="12">
    <location>
        <begin position="214"/>
        <end position="233"/>
    </location>
</feature>
<dbReference type="PANTHER" id="PTHR28286">
    <property type="match status" value="1"/>
</dbReference>
<feature type="region of interest" description="Disordered" evidence="11">
    <location>
        <begin position="290"/>
        <end position="313"/>
    </location>
</feature>
<evidence type="ECO:0000256" key="2">
    <source>
        <dbReference type="ARBA" id="ARBA00008130"/>
    </source>
</evidence>
<feature type="transmembrane region" description="Helical" evidence="12">
    <location>
        <begin position="74"/>
        <end position="93"/>
    </location>
</feature>
<dbReference type="PROSITE" id="PS00950">
    <property type="entry name" value="BACTERIAL_OPSIN_1"/>
    <property type="match status" value="1"/>
</dbReference>
<dbReference type="Proteomes" id="UP000304928">
    <property type="component" value="Unassembled WGS sequence"/>
</dbReference>
<dbReference type="GO" id="GO:0009881">
    <property type="term" value="F:photoreceptor activity"/>
    <property type="evidence" value="ECO:0007669"/>
    <property type="project" value="UniProtKB-KW"/>
</dbReference>
<evidence type="ECO:0000256" key="10">
    <source>
        <dbReference type="ARBA" id="ARBA00023170"/>
    </source>
</evidence>
<feature type="transmembrane region" description="Helical" evidence="12">
    <location>
        <begin position="176"/>
        <end position="194"/>
    </location>
</feature>
<keyword evidence="7 12" id="KW-1133">Transmembrane helix</keyword>
<evidence type="ECO:0000256" key="7">
    <source>
        <dbReference type="ARBA" id="ARBA00022989"/>
    </source>
</evidence>
<dbReference type="SUPFAM" id="SSF81321">
    <property type="entry name" value="Family A G protein-coupled receptor-like"/>
    <property type="match status" value="1"/>
</dbReference>
<dbReference type="CDD" id="cd15239">
    <property type="entry name" value="7tm_YRO2_fungal-like"/>
    <property type="match status" value="1"/>
</dbReference>
<evidence type="ECO:0000256" key="9">
    <source>
        <dbReference type="ARBA" id="ARBA00023136"/>
    </source>
</evidence>
<evidence type="ECO:0000256" key="3">
    <source>
        <dbReference type="ARBA" id="ARBA00022543"/>
    </source>
</evidence>
<dbReference type="GO" id="GO:0005783">
    <property type="term" value="C:endoplasmic reticulum"/>
    <property type="evidence" value="ECO:0007669"/>
    <property type="project" value="TreeGrafter"/>
</dbReference>
<dbReference type="AlphaFoldDB" id="A0A4S9AVT1"/>
<dbReference type="GO" id="GO:0005886">
    <property type="term" value="C:plasma membrane"/>
    <property type="evidence" value="ECO:0007669"/>
    <property type="project" value="TreeGrafter"/>
</dbReference>
<proteinExistence type="inferred from homology"/>
<keyword evidence="8" id="KW-0157">Chromophore</keyword>
<keyword evidence="3" id="KW-0600">Photoreceptor protein</keyword>
<keyword evidence="10" id="KW-0675">Receptor</keyword>
<feature type="compositionally biased region" description="Polar residues" evidence="11">
    <location>
        <begin position="303"/>
        <end position="313"/>
    </location>
</feature>
<name>A0A4S9AVT1_AURPU</name>
<dbReference type="InterPro" id="IPR043476">
    <property type="entry name" value="Yro2-like_7TM"/>
</dbReference>
<feature type="transmembrane region" description="Helical" evidence="12">
    <location>
        <begin position="245"/>
        <end position="270"/>
    </location>
</feature>
<keyword evidence="4" id="KW-0716">Sensory transduction</keyword>
<dbReference type="GO" id="GO:0007602">
    <property type="term" value="P:phototransduction"/>
    <property type="evidence" value="ECO:0007669"/>
    <property type="project" value="UniProtKB-KW"/>
</dbReference>
<keyword evidence="9 12" id="KW-0472">Membrane</keyword>
<dbReference type="EMBL" id="QZAR01000230">
    <property type="protein sequence ID" value="THW84312.1"/>
    <property type="molecule type" value="Genomic_DNA"/>
</dbReference>
<comment type="similarity">
    <text evidence="2">Belongs to the archaeal/bacterial/fungal opsin family.</text>
</comment>
<dbReference type="InterPro" id="IPR018229">
    <property type="entry name" value="Rhodopsin_retinal_BS"/>
</dbReference>
<dbReference type="PANTHER" id="PTHR28286:SF1">
    <property type="entry name" value="30 KDA HEAT SHOCK PROTEIN-RELATED"/>
    <property type="match status" value="1"/>
</dbReference>
<dbReference type="InterPro" id="IPR001425">
    <property type="entry name" value="Arc/bac/fun_rhodopsins"/>
</dbReference>
<keyword evidence="6" id="KW-0681">Retinal protein</keyword>
<feature type="transmembrane region" description="Helical" evidence="12">
    <location>
        <begin position="46"/>
        <end position="67"/>
    </location>
</feature>
<reference evidence="13 14" key="1">
    <citation type="submission" date="2018-10" db="EMBL/GenBank/DDBJ databases">
        <title>Fifty Aureobasidium pullulans genomes reveal a recombining polyextremotolerant generalist.</title>
        <authorList>
            <person name="Gostincar C."/>
            <person name="Turk M."/>
            <person name="Zajc J."/>
            <person name="Gunde-Cimerman N."/>
        </authorList>
    </citation>
    <scope>NUCLEOTIDE SEQUENCE [LARGE SCALE GENOMIC DNA]</scope>
    <source>
        <strain evidence="13 14">EXF-10507</strain>
    </source>
</reference>
<evidence type="ECO:0000256" key="6">
    <source>
        <dbReference type="ARBA" id="ARBA00022925"/>
    </source>
</evidence>
<evidence type="ECO:0000313" key="13">
    <source>
        <dbReference type="EMBL" id="THW84312.1"/>
    </source>
</evidence>
<comment type="subcellular location">
    <subcellularLocation>
        <location evidence="1">Membrane</location>
        <topology evidence="1">Multi-pass membrane protein</topology>
    </subcellularLocation>
</comment>
<keyword evidence="5 12" id="KW-0812">Transmembrane</keyword>
<gene>
    <name evidence="13" type="ORF">D6D15_08951</name>
</gene>
<organism evidence="13 14">
    <name type="scientific">Aureobasidium pullulans</name>
    <name type="common">Black yeast</name>
    <name type="synonym">Pullularia pullulans</name>
    <dbReference type="NCBI Taxonomy" id="5580"/>
    <lineage>
        <taxon>Eukaryota</taxon>
        <taxon>Fungi</taxon>
        <taxon>Dikarya</taxon>
        <taxon>Ascomycota</taxon>
        <taxon>Pezizomycotina</taxon>
        <taxon>Dothideomycetes</taxon>
        <taxon>Dothideomycetidae</taxon>
        <taxon>Dothideales</taxon>
        <taxon>Saccotheciaceae</taxon>
        <taxon>Aureobasidium</taxon>
    </lineage>
</organism>
<evidence type="ECO:0000256" key="12">
    <source>
        <dbReference type="SAM" id="Phobius"/>
    </source>
</evidence>
<sequence>MGGHLHLSIPATMSWLEKRNDAIQVNPNTQNNKHVDIAITVRGSDFYFAICAVMGFVALGVMAASAMKPRTDRIFFYITAAINTTACIAYFAMGSNLGWTPIDVEWQRTWSQVAGVNREVFYVRYIDWFVTTPLLLMDLLLTAGLPWPTILWTIFLDEVMIVTGLVGALVKSRYKWGFWAFGTVAMFAIFWNLAIEGRKHAKHLGSDVARTYTICGCLTLFIWLCYPICWGVSEGANVIPPDSEAVFYGVLDFLAKPVFSIALIIGHWNINPGRMGLKLRDYDEDPDYFGPKNGAEAAKERSNGSSSGVDGGA</sequence>
<dbReference type="FunFam" id="1.20.1070.10:FF:000160">
    <property type="entry name" value="Related to Opsin-1"/>
    <property type="match status" value="1"/>
</dbReference>
<dbReference type="PROSITE" id="PS00327">
    <property type="entry name" value="BACTERIAL_OPSIN_RET"/>
    <property type="match status" value="1"/>
</dbReference>
<evidence type="ECO:0000256" key="5">
    <source>
        <dbReference type="ARBA" id="ARBA00022692"/>
    </source>
</evidence>
<feature type="transmembrane region" description="Helical" evidence="12">
    <location>
        <begin position="150"/>
        <end position="170"/>
    </location>
</feature>
<dbReference type="SMART" id="SM01021">
    <property type="entry name" value="Bac_rhodopsin"/>
    <property type="match status" value="1"/>
</dbReference>
<evidence type="ECO:0000256" key="8">
    <source>
        <dbReference type="ARBA" id="ARBA00022991"/>
    </source>
</evidence>
<dbReference type="GO" id="GO:0005216">
    <property type="term" value="F:monoatomic ion channel activity"/>
    <property type="evidence" value="ECO:0007669"/>
    <property type="project" value="InterPro"/>
</dbReference>
<evidence type="ECO:0000313" key="14">
    <source>
        <dbReference type="Proteomes" id="UP000304928"/>
    </source>
</evidence>
<protein>
    <submittedName>
        <fullName evidence="13">Bacteriorhodopsin</fullName>
    </submittedName>
</protein>
<evidence type="ECO:0000256" key="11">
    <source>
        <dbReference type="SAM" id="MobiDB-lite"/>
    </source>
</evidence>